<dbReference type="AlphaFoldDB" id="A0A1L9AWR1"/>
<dbReference type="EMBL" id="MPIN01000019">
    <property type="protein sequence ID" value="OJH34426.1"/>
    <property type="molecule type" value="Genomic_DNA"/>
</dbReference>
<sequence>MTKPYPRIRQYDNDGHLDLREGLVLCFFMRRPHNEISQAVMRALDIYLNAVGPEKLGWTLEPESDDDPYEEGVETVMRPLDSAQWASVRDKIRDPISCLLQLEEHENQVGGFHVEYHGIQRTTLELPTWSQAASALSFWLPTEYLEEKGPSQVRDMAVAMARELPINSGYVSLAFNYLFRFRDVVRAVHENCFRYPGLDVHDLSDASMELGTRVRGAYWLNFYGQPLLGQLGGAEGLRQQLDSPQVSVEELGEGKVLVALGKEPTIGEVEQKGELHPYRALARVLEPFLHQQKPDWFSFSLEQLRHWERRFMT</sequence>
<proteinExistence type="predicted"/>
<reference evidence="2" key="1">
    <citation type="submission" date="2016-11" db="EMBL/GenBank/DDBJ databases">
        <authorList>
            <person name="Shukria A."/>
            <person name="Stevens D.C."/>
        </authorList>
    </citation>
    <scope>NUCLEOTIDE SEQUENCE [LARGE SCALE GENOMIC DNA]</scope>
    <source>
        <strain evidence="2">Cbfe23</strain>
    </source>
</reference>
<organism evidence="1 2">
    <name type="scientific">Cystobacter ferrugineus</name>
    <dbReference type="NCBI Taxonomy" id="83449"/>
    <lineage>
        <taxon>Bacteria</taxon>
        <taxon>Pseudomonadati</taxon>
        <taxon>Myxococcota</taxon>
        <taxon>Myxococcia</taxon>
        <taxon>Myxococcales</taxon>
        <taxon>Cystobacterineae</taxon>
        <taxon>Archangiaceae</taxon>
        <taxon>Cystobacter</taxon>
    </lineage>
</organism>
<reference evidence="1 2" key="2">
    <citation type="submission" date="2016-12" db="EMBL/GenBank/DDBJ databases">
        <title>Draft Genome Sequence of Cystobacter ferrugineus Strain Cbfe23.</title>
        <authorList>
            <person name="Akbar S."/>
            <person name="Dowd S.E."/>
            <person name="Stevens D.C."/>
        </authorList>
    </citation>
    <scope>NUCLEOTIDE SEQUENCE [LARGE SCALE GENOMIC DNA]</scope>
    <source>
        <strain evidence="1 2">Cbfe23</strain>
    </source>
</reference>
<evidence type="ECO:0000313" key="2">
    <source>
        <dbReference type="Proteomes" id="UP000182229"/>
    </source>
</evidence>
<comment type="caution">
    <text evidence="1">The sequence shown here is derived from an EMBL/GenBank/DDBJ whole genome shotgun (WGS) entry which is preliminary data.</text>
</comment>
<gene>
    <name evidence="1" type="ORF">BON30_43675</name>
</gene>
<evidence type="ECO:0008006" key="3">
    <source>
        <dbReference type="Google" id="ProtNLM"/>
    </source>
</evidence>
<evidence type="ECO:0000313" key="1">
    <source>
        <dbReference type="EMBL" id="OJH34426.1"/>
    </source>
</evidence>
<dbReference type="InterPro" id="IPR021815">
    <property type="entry name" value="TsiV"/>
</dbReference>
<accession>A0A1L9AWR1</accession>
<dbReference type="Pfam" id="PF11876">
    <property type="entry name" value="TsiV"/>
    <property type="match status" value="1"/>
</dbReference>
<dbReference type="OrthoDB" id="9179973at2"/>
<protein>
    <recommendedName>
        <fullName evidence="3">DUF3396 domain-containing protein</fullName>
    </recommendedName>
</protein>
<dbReference type="RefSeq" id="WP_071904537.1">
    <property type="nucleotide sequence ID" value="NZ_MPIN01000019.1"/>
</dbReference>
<name>A0A1L9AWR1_9BACT</name>
<keyword evidence="2" id="KW-1185">Reference proteome</keyword>
<dbReference type="Proteomes" id="UP000182229">
    <property type="component" value="Unassembled WGS sequence"/>
</dbReference>